<dbReference type="InterPro" id="IPR016186">
    <property type="entry name" value="C-type_lectin-like/link_sf"/>
</dbReference>
<dbReference type="SUPFAM" id="SSF56436">
    <property type="entry name" value="C-type lectin-like"/>
    <property type="match status" value="1"/>
</dbReference>
<dbReference type="InterPro" id="IPR001304">
    <property type="entry name" value="C-type_lectin-like"/>
</dbReference>
<evidence type="ECO:0000313" key="6">
    <source>
        <dbReference type="EMBL" id="JAG68955.1"/>
    </source>
</evidence>
<dbReference type="CDD" id="cd00037">
    <property type="entry name" value="CLECT"/>
    <property type="match status" value="1"/>
</dbReference>
<dbReference type="Gene3D" id="3.10.100.10">
    <property type="entry name" value="Mannose-Binding Protein A, subunit A"/>
    <property type="match status" value="1"/>
</dbReference>
<dbReference type="PRINTS" id="PR01504">
    <property type="entry name" value="PNCREATITSAP"/>
</dbReference>
<evidence type="ECO:0000256" key="4">
    <source>
        <dbReference type="SAM" id="SignalP"/>
    </source>
</evidence>
<keyword evidence="6" id="KW-0430">Lectin</keyword>
<proteinExistence type="predicted"/>
<keyword evidence="3" id="KW-1015">Disulfide bond</keyword>
<dbReference type="PROSITE" id="PS50041">
    <property type="entry name" value="C_TYPE_LECTIN_2"/>
    <property type="match status" value="1"/>
</dbReference>
<dbReference type="InterPro" id="IPR050111">
    <property type="entry name" value="C-type_lectin/snaclec_domain"/>
</dbReference>
<feature type="chain" id="PRO_5010612402" evidence="4">
    <location>
        <begin position="25"/>
        <end position="212"/>
    </location>
</feature>
<reference evidence="7" key="2">
    <citation type="journal article" date="2015" name="G3 (Bethesda)">
        <title>Post-transcriptional mechanisms contribute little to phenotypic variation in snake venoms.</title>
        <authorList>
            <person name="Rokyta D.R."/>
            <person name="Margres M.J."/>
            <person name="Calvin K."/>
        </authorList>
    </citation>
    <scope>NUCLEOTIDE SEQUENCE</scope>
    <source>
        <tissue evidence="7">Venom gland</tissue>
    </source>
</reference>
<dbReference type="GO" id="GO:0030246">
    <property type="term" value="F:carbohydrate binding"/>
    <property type="evidence" value="ECO:0007669"/>
    <property type="project" value="UniProtKB-KW"/>
</dbReference>
<dbReference type="PANTHER" id="PTHR22803">
    <property type="entry name" value="MANNOSE, PHOSPHOLIPASE, LECTIN RECEPTOR RELATED"/>
    <property type="match status" value="1"/>
</dbReference>
<evidence type="ECO:0000256" key="2">
    <source>
        <dbReference type="ARBA" id="ARBA00022525"/>
    </source>
</evidence>
<keyword evidence="4" id="KW-0732">Signal</keyword>
<evidence type="ECO:0000313" key="7">
    <source>
        <dbReference type="EMBL" id="JAS04592.1"/>
    </source>
</evidence>
<feature type="signal peptide" evidence="4">
    <location>
        <begin position="1"/>
        <end position="24"/>
    </location>
</feature>
<dbReference type="Pfam" id="PF00059">
    <property type="entry name" value="Lectin_C"/>
    <property type="match status" value="1"/>
</dbReference>
<feature type="domain" description="C-type lectin" evidence="5">
    <location>
        <begin position="74"/>
        <end position="204"/>
    </location>
</feature>
<protein>
    <submittedName>
        <fullName evidence="6">C-type lectin 1</fullName>
    </submittedName>
</protein>
<evidence type="ECO:0000259" key="5">
    <source>
        <dbReference type="PROSITE" id="PS50041"/>
    </source>
</evidence>
<evidence type="ECO:0000256" key="3">
    <source>
        <dbReference type="ARBA" id="ARBA00023157"/>
    </source>
</evidence>
<accession>A0A0B8RSX0</accession>
<reference evidence="6" key="1">
    <citation type="journal article" date="2014" name="BMC Genomics">
        <title>RNA-seq and high-definition mass spectrometry reveal the complex and divergent venoms of two rear-fanged colubrid snakes.</title>
        <authorList>
            <person name="McGivern J.J."/>
            <person name="Wray K.P."/>
            <person name="Margres M.J."/>
            <person name="Couch M.E."/>
            <person name="Mackessy S.P."/>
            <person name="Rokyta D.R."/>
        </authorList>
    </citation>
    <scope>NUCLEOTIDE SEQUENCE</scope>
    <source>
        <tissue evidence="6">Venom gland</tissue>
    </source>
</reference>
<dbReference type="EMBL" id="GDBA01000069">
    <property type="protein sequence ID" value="JAS04592.1"/>
    <property type="molecule type" value="Transcribed_RNA"/>
</dbReference>
<dbReference type="GO" id="GO:0005576">
    <property type="term" value="C:extracellular region"/>
    <property type="evidence" value="ECO:0007669"/>
    <property type="project" value="UniProtKB-SubCell"/>
</dbReference>
<dbReference type="SMART" id="SM00034">
    <property type="entry name" value="CLECT"/>
    <property type="match status" value="1"/>
</dbReference>
<name>A0A0B8RSX0_9SAUR</name>
<dbReference type="AlphaFoldDB" id="A0A0B8RSX0"/>
<dbReference type="EMBL" id="GBSH01000069">
    <property type="protein sequence ID" value="JAG68955.1"/>
    <property type="molecule type" value="Transcribed_RNA"/>
</dbReference>
<comment type="subcellular location">
    <subcellularLocation>
        <location evidence="1">Secreted</location>
    </subcellularLocation>
</comment>
<sequence length="212" mass="24059">MRLQFLLWFLPAMLLLLLFEGTRAHLIQPLSHGSFLLNIGIQNNLVMKHEATNSALENQNSFCQGGCRDGWMSYMDHCYMYVQEQQSWPEAERTCQRFVPGGHLTSISSAEHNDYLVKLAAYLAQKPILFWIGGNHQKGGSLRWTDGTKTNFIQRPLSSLLHVVGGTIQHILNLNVRVCLQINLGGYGRWDGAKCQKRLPFICSYKPDLTPP</sequence>
<organism evidence="6">
    <name type="scientific">Philothamnus irregularis</name>
    <name type="common">brown tree snake</name>
    <dbReference type="NCBI Taxonomy" id="1899461"/>
    <lineage>
        <taxon>Eukaryota</taxon>
        <taxon>Metazoa</taxon>
        <taxon>Chordata</taxon>
        <taxon>Craniata</taxon>
        <taxon>Vertebrata</taxon>
        <taxon>Euteleostomi</taxon>
        <taxon>Lepidosauria</taxon>
        <taxon>Squamata</taxon>
        <taxon>Bifurcata</taxon>
        <taxon>Unidentata</taxon>
        <taxon>Episquamata</taxon>
        <taxon>Toxicofera</taxon>
        <taxon>Serpentes</taxon>
        <taxon>Colubroidea</taxon>
        <taxon>Colubridae</taxon>
        <taxon>Colubrinae</taxon>
        <taxon>Philothamnus</taxon>
    </lineage>
</organism>
<keyword evidence="2" id="KW-0964">Secreted</keyword>
<evidence type="ECO:0000256" key="1">
    <source>
        <dbReference type="ARBA" id="ARBA00004613"/>
    </source>
</evidence>
<dbReference type="InterPro" id="IPR016187">
    <property type="entry name" value="CTDL_fold"/>
</dbReference>